<dbReference type="InterPro" id="IPR050366">
    <property type="entry name" value="BP-dependent_transpt_permease"/>
</dbReference>
<dbReference type="SUPFAM" id="SSF50985">
    <property type="entry name" value="RCC1/BLIP-II"/>
    <property type="match status" value="1"/>
</dbReference>
<accession>A0A926E5D1</accession>
<feature type="transmembrane region" description="Helical" evidence="7">
    <location>
        <begin position="439"/>
        <end position="461"/>
    </location>
</feature>
<comment type="subcellular location">
    <subcellularLocation>
        <location evidence="1 7">Cell membrane</location>
        <topology evidence="1 7">Multi-pass membrane protein</topology>
    </subcellularLocation>
</comment>
<dbReference type="AlphaFoldDB" id="A0A926E5D1"/>
<feature type="domain" description="ABC transmembrane type-1" evidence="8">
    <location>
        <begin position="373"/>
        <end position="570"/>
    </location>
</feature>
<organism evidence="9 10">
    <name type="scientific">Fumia xinanensis</name>
    <dbReference type="NCBI Taxonomy" id="2763659"/>
    <lineage>
        <taxon>Bacteria</taxon>
        <taxon>Bacillati</taxon>
        <taxon>Bacillota</taxon>
        <taxon>Clostridia</taxon>
        <taxon>Eubacteriales</taxon>
        <taxon>Oscillospiraceae</taxon>
        <taxon>Fumia</taxon>
    </lineage>
</organism>
<dbReference type="InterPro" id="IPR000408">
    <property type="entry name" value="Reg_chr_condens"/>
</dbReference>
<feature type="transmembrane region" description="Helical" evidence="7">
    <location>
        <begin position="412"/>
        <end position="433"/>
    </location>
</feature>
<dbReference type="PANTHER" id="PTHR43386">
    <property type="entry name" value="OLIGOPEPTIDE TRANSPORT SYSTEM PERMEASE PROTEIN APPC"/>
    <property type="match status" value="1"/>
</dbReference>
<proteinExistence type="inferred from homology"/>
<name>A0A926E5D1_9FIRM</name>
<dbReference type="PANTHER" id="PTHR43386:SF1">
    <property type="entry name" value="D,D-DIPEPTIDE TRANSPORT SYSTEM PERMEASE PROTEIN DDPC-RELATED"/>
    <property type="match status" value="1"/>
</dbReference>
<dbReference type="Pfam" id="PF12911">
    <property type="entry name" value="OppC_N"/>
    <property type="match status" value="1"/>
</dbReference>
<evidence type="ECO:0000256" key="5">
    <source>
        <dbReference type="ARBA" id="ARBA00022989"/>
    </source>
</evidence>
<dbReference type="SUPFAM" id="SSF161098">
    <property type="entry name" value="MetI-like"/>
    <property type="match status" value="1"/>
</dbReference>
<dbReference type="GO" id="GO:0055085">
    <property type="term" value="P:transmembrane transport"/>
    <property type="evidence" value="ECO:0007669"/>
    <property type="project" value="InterPro"/>
</dbReference>
<dbReference type="PROSITE" id="PS50012">
    <property type="entry name" value="RCC1_3"/>
    <property type="match status" value="4"/>
</dbReference>
<comment type="caution">
    <text evidence="9">The sequence shown here is derived from an EMBL/GenBank/DDBJ whole genome shotgun (WGS) entry which is preliminary data.</text>
</comment>
<reference evidence="9" key="1">
    <citation type="submission" date="2020-08" db="EMBL/GenBank/DDBJ databases">
        <title>Genome public.</title>
        <authorList>
            <person name="Liu C."/>
            <person name="Sun Q."/>
        </authorList>
    </citation>
    <scope>NUCLEOTIDE SEQUENCE</scope>
    <source>
        <strain evidence="9">NSJ-33</strain>
    </source>
</reference>
<dbReference type="Pfam" id="PF13540">
    <property type="entry name" value="RCC1_2"/>
    <property type="match status" value="3"/>
</dbReference>
<evidence type="ECO:0000256" key="7">
    <source>
        <dbReference type="RuleBase" id="RU363032"/>
    </source>
</evidence>
<feature type="transmembrane region" description="Helical" evidence="7">
    <location>
        <begin position="492"/>
        <end position="513"/>
    </location>
</feature>
<keyword evidence="2 7" id="KW-0813">Transport</keyword>
<evidence type="ECO:0000313" key="9">
    <source>
        <dbReference type="EMBL" id="MBC8559810.1"/>
    </source>
</evidence>
<comment type="similarity">
    <text evidence="7">Belongs to the binding-protein-dependent transport system permease family.</text>
</comment>
<evidence type="ECO:0000256" key="1">
    <source>
        <dbReference type="ARBA" id="ARBA00004651"/>
    </source>
</evidence>
<feature type="transmembrane region" description="Helical" evidence="7">
    <location>
        <begin position="549"/>
        <end position="570"/>
    </location>
</feature>
<evidence type="ECO:0000256" key="4">
    <source>
        <dbReference type="ARBA" id="ARBA00022692"/>
    </source>
</evidence>
<keyword evidence="3" id="KW-1003">Cell membrane</keyword>
<dbReference type="Pfam" id="PF00528">
    <property type="entry name" value="BPD_transp_1"/>
    <property type="match status" value="1"/>
</dbReference>
<dbReference type="InterPro" id="IPR009091">
    <property type="entry name" value="RCC1/BLIP-II"/>
</dbReference>
<evidence type="ECO:0000256" key="6">
    <source>
        <dbReference type="ARBA" id="ARBA00023136"/>
    </source>
</evidence>
<feature type="transmembrane region" description="Helical" evidence="7">
    <location>
        <begin position="377"/>
        <end position="400"/>
    </location>
</feature>
<dbReference type="Gene3D" id="1.10.3720.10">
    <property type="entry name" value="MetI-like"/>
    <property type="match status" value="1"/>
</dbReference>
<evidence type="ECO:0000256" key="2">
    <source>
        <dbReference type="ARBA" id="ARBA00022448"/>
    </source>
</evidence>
<dbReference type="EMBL" id="JACRSV010000002">
    <property type="protein sequence ID" value="MBC8559810.1"/>
    <property type="molecule type" value="Genomic_DNA"/>
</dbReference>
<dbReference type="InterPro" id="IPR025966">
    <property type="entry name" value="OppC_N"/>
</dbReference>
<evidence type="ECO:0000259" key="8">
    <source>
        <dbReference type="PROSITE" id="PS50928"/>
    </source>
</evidence>
<keyword evidence="5 7" id="KW-1133">Transmembrane helix</keyword>
<keyword evidence="4 7" id="KW-0812">Transmembrane</keyword>
<feature type="transmembrane region" description="Helical" evidence="7">
    <location>
        <begin position="32"/>
        <end position="54"/>
    </location>
</feature>
<protein>
    <submittedName>
        <fullName evidence="9">ABC transporter permease subunit</fullName>
    </submittedName>
</protein>
<dbReference type="Gene3D" id="2.130.10.30">
    <property type="entry name" value="Regulator of chromosome condensation 1/beta-lactamase-inhibitor protein II"/>
    <property type="match status" value="2"/>
</dbReference>
<sequence length="584" mass="63579">MGANNVHTSVMDEEQMQSPFRTIVRNFLDNKIAMTGLIVFLFILLSSFVLAAIFNLDTSFQDVTQQNISPGFNMLSVPNSLKKNARQIDVGATYSIGVDDEGKVYLWGKMDQKLKQIPADMGKIAQVSAGQNHVLALSEDNKVYTWGNNRFTLDKVPSEVNRLGKIKQVEAGYQVSVVLSEDGKMVSWGNENLLDISLKEYQGTIDKLVSNGTTVLGLTKSGEVVAMSTKPSPFTRVPEEIQGRVVDLESADTAAIALTDDGAIHVWGNAQYGLNVLPEELKGKKIKDIAAGRYHFVAVTDEGKVYSWGRNNYHQADVPNSLDKTKTAVVYAGTYQNYAVDENGKVTTWGLSGYLMGTDGLGRDVFSRLVTGGRMTLTIGAIAVIISTLIGIIVGGFSGYYGGKIDNLLMRFAEIVGSIPFLPLAMILSALLGNKVSELGRISMIMVILGVLSWPGLARLVRGQILAEREKEFVTAAKAMGIRELTIIFRHIIPNVLTVVIVNATLNFASALLTESALSFLGFGVVEPNPTWGNMLTGSQSSTVISDYWWRWVFPSIALSFATISINLIGDGLRDAIDPKSAER</sequence>
<gene>
    <name evidence="9" type="ORF">H8710_06965</name>
</gene>
<evidence type="ECO:0000313" key="10">
    <source>
        <dbReference type="Proteomes" id="UP000610760"/>
    </source>
</evidence>
<keyword evidence="6 7" id="KW-0472">Membrane</keyword>
<dbReference type="InterPro" id="IPR000515">
    <property type="entry name" value="MetI-like"/>
</dbReference>
<evidence type="ECO:0000256" key="3">
    <source>
        <dbReference type="ARBA" id="ARBA00022475"/>
    </source>
</evidence>
<dbReference type="CDD" id="cd06261">
    <property type="entry name" value="TM_PBP2"/>
    <property type="match status" value="1"/>
</dbReference>
<dbReference type="InterPro" id="IPR035906">
    <property type="entry name" value="MetI-like_sf"/>
</dbReference>
<dbReference type="PROSITE" id="PS50928">
    <property type="entry name" value="ABC_TM1"/>
    <property type="match status" value="1"/>
</dbReference>
<dbReference type="GO" id="GO:0005886">
    <property type="term" value="C:plasma membrane"/>
    <property type="evidence" value="ECO:0007669"/>
    <property type="project" value="UniProtKB-SubCell"/>
</dbReference>
<dbReference type="Proteomes" id="UP000610760">
    <property type="component" value="Unassembled WGS sequence"/>
</dbReference>
<keyword evidence="10" id="KW-1185">Reference proteome</keyword>